<keyword evidence="9" id="KW-1185">Reference proteome</keyword>
<feature type="transmembrane region" description="Helical" evidence="6">
    <location>
        <begin position="308"/>
        <end position="332"/>
    </location>
</feature>
<evidence type="ECO:0000313" key="9">
    <source>
        <dbReference type="Proteomes" id="UP000741863"/>
    </source>
</evidence>
<dbReference type="Proteomes" id="UP000741863">
    <property type="component" value="Unassembled WGS sequence"/>
</dbReference>
<feature type="transmembrane region" description="Helical" evidence="6">
    <location>
        <begin position="221"/>
        <end position="238"/>
    </location>
</feature>
<name>A0ABS2PAS7_9BACL</name>
<feature type="transmembrane region" description="Helical" evidence="6">
    <location>
        <begin position="111"/>
        <end position="129"/>
    </location>
</feature>
<feature type="transmembrane region" description="Helical" evidence="6">
    <location>
        <begin position="178"/>
        <end position="201"/>
    </location>
</feature>
<evidence type="ECO:0000313" key="8">
    <source>
        <dbReference type="EMBL" id="MBM7632236.1"/>
    </source>
</evidence>
<gene>
    <name evidence="8" type="ORF">JOD17_001329</name>
</gene>
<evidence type="ECO:0000256" key="1">
    <source>
        <dbReference type="ARBA" id="ARBA00004651"/>
    </source>
</evidence>
<feature type="domain" description="Copper resistance protein D" evidence="7">
    <location>
        <begin position="175"/>
        <end position="271"/>
    </location>
</feature>
<keyword evidence="2" id="KW-1003">Cell membrane</keyword>
<feature type="transmembrane region" description="Helical" evidence="6">
    <location>
        <begin position="259"/>
        <end position="275"/>
    </location>
</feature>
<dbReference type="InterPro" id="IPR032694">
    <property type="entry name" value="CopC/D"/>
</dbReference>
<dbReference type="PANTHER" id="PTHR34820">
    <property type="entry name" value="INNER MEMBRANE PROTEIN YEBZ"/>
    <property type="match status" value="1"/>
</dbReference>
<keyword evidence="5 6" id="KW-0472">Membrane</keyword>
<comment type="caution">
    <text evidence="8">The sequence shown here is derived from an EMBL/GenBank/DDBJ whole genome shotgun (WGS) entry which is preliminary data.</text>
</comment>
<organism evidence="8 9">
    <name type="scientific">Geomicrobium sediminis</name>
    <dbReference type="NCBI Taxonomy" id="1347788"/>
    <lineage>
        <taxon>Bacteria</taxon>
        <taxon>Bacillati</taxon>
        <taxon>Bacillota</taxon>
        <taxon>Bacilli</taxon>
        <taxon>Bacillales</taxon>
        <taxon>Geomicrobium</taxon>
    </lineage>
</organism>
<evidence type="ECO:0000256" key="5">
    <source>
        <dbReference type="ARBA" id="ARBA00023136"/>
    </source>
</evidence>
<evidence type="ECO:0000256" key="4">
    <source>
        <dbReference type="ARBA" id="ARBA00022989"/>
    </source>
</evidence>
<feature type="transmembrane region" description="Helical" evidence="6">
    <location>
        <begin position="141"/>
        <end position="166"/>
    </location>
</feature>
<dbReference type="PANTHER" id="PTHR34820:SF4">
    <property type="entry name" value="INNER MEMBRANE PROTEIN YEBZ"/>
    <property type="match status" value="1"/>
</dbReference>
<feature type="transmembrane region" description="Helical" evidence="6">
    <location>
        <begin position="6"/>
        <end position="28"/>
    </location>
</feature>
<evidence type="ECO:0000259" key="7">
    <source>
        <dbReference type="Pfam" id="PF05425"/>
    </source>
</evidence>
<keyword evidence="4 6" id="KW-1133">Transmembrane helix</keyword>
<reference evidence="8 9" key="1">
    <citation type="submission" date="2021-01" db="EMBL/GenBank/DDBJ databases">
        <title>Genomic Encyclopedia of Type Strains, Phase IV (KMG-IV): sequencing the most valuable type-strain genomes for metagenomic binning, comparative biology and taxonomic classification.</title>
        <authorList>
            <person name="Goeker M."/>
        </authorList>
    </citation>
    <scope>NUCLEOTIDE SEQUENCE [LARGE SCALE GENOMIC DNA]</scope>
    <source>
        <strain evidence="8 9">DSM 25540</strain>
    </source>
</reference>
<feature type="transmembrane region" description="Helical" evidence="6">
    <location>
        <begin position="81"/>
        <end position="104"/>
    </location>
</feature>
<keyword evidence="3 6" id="KW-0812">Transmembrane</keyword>
<protein>
    <submittedName>
        <fullName evidence="8">Copper resistance protein D</fullName>
    </submittedName>
</protein>
<comment type="subcellular location">
    <subcellularLocation>
        <location evidence="1">Cell membrane</location>
        <topology evidence="1">Multi-pass membrane protein</topology>
    </subcellularLocation>
</comment>
<sequence>MTLVIFSNIVIFIALTLWAGLHLSEAIGTKRRPPIKVPSFLAPALGVIIIVFSFIPVGLIVESTSQMFGEPFQVVLWDVLFNFRIGQSFVATVALVLVALIWRYAVRNDNLLAWLQMIPTVGLFIAASWSSHAASLADTGFYLNTLHFLAAAFWAGTLLIVGFFSVKEHDGWHSFFNWFTPFAIGVVLTMIGTGIGMMLLITPEYTNSWLMTYGQMQLLKHMLFIPLVFYGFAHGFLMKRRINNGLSDNKVRASMRMESVLLVAIFLVTAGMVEQEPPHEVAQTLYFEEKSELGMYWITDEFWGDDQIVWSLSIPTALLLAAGLFVLTLFVVHVGNGQSVWAVPVYLLMFVLCLYLALMIGAEKVVT</sequence>
<evidence type="ECO:0000256" key="3">
    <source>
        <dbReference type="ARBA" id="ARBA00022692"/>
    </source>
</evidence>
<dbReference type="EMBL" id="JAFBEC010000003">
    <property type="protein sequence ID" value="MBM7632236.1"/>
    <property type="molecule type" value="Genomic_DNA"/>
</dbReference>
<dbReference type="Pfam" id="PF05425">
    <property type="entry name" value="CopD"/>
    <property type="match status" value="1"/>
</dbReference>
<dbReference type="RefSeq" id="WP_204696358.1">
    <property type="nucleotide sequence ID" value="NZ_JAFBEC010000003.1"/>
</dbReference>
<feature type="transmembrane region" description="Helical" evidence="6">
    <location>
        <begin position="40"/>
        <end position="61"/>
    </location>
</feature>
<dbReference type="InterPro" id="IPR008457">
    <property type="entry name" value="Cu-R_CopD_dom"/>
</dbReference>
<feature type="transmembrane region" description="Helical" evidence="6">
    <location>
        <begin position="339"/>
        <end position="362"/>
    </location>
</feature>
<accession>A0ABS2PAS7</accession>
<proteinExistence type="predicted"/>
<evidence type="ECO:0000256" key="6">
    <source>
        <dbReference type="SAM" id="Phobius"/>
    </source>
</evidence>
<evidence type="ECO:0000256" key="2">
    <source>
        <dbReference type="ARBA" id="ARBA00022475"/>
    </source>
</evidence>